<evidence type="ECO:0000256" key="1">
    <source>
        <dbReference type="ARBA" id="ARBA00004651"/>
    </source>
</evidence>
<accession>A0A068F7H2</accession>
<dbReference type="AlphaFoldDB" id="A0A068F7H2"/>
<evidence type="ECO:0000256" key="10">
    <source>
        <dbReference type="RuleBase" id="RU351113"/>
    </source>
</evidence>
<dbReference type="GO" id="GO:0004984">
    <property type="term" value="F:olfactory receptor activity"/>
    <property type="evidence" value="ECO:0007669"/>
    <property type="project" value="InterPro"/>
</dbReference>
<keyword evidence="3 10" id="KW-0716">Sensory transduction</keyword>
<keyword evidence="5 10" id="KW-0552">Olfaction</keyword>
<sequence length="373" mass="43318">MDIKSIEEVPMFISSLRIMKFWAFLLEHNWRRYASLIPYTLLNITQFMEIYFSTEPVDAIIRNAYIAVLFFNSTLRGVVLCLNRFGFEEFMETIRILYIELRASDEKIIRKMLHETTKTSILVSKVNLVMGACSVMGFLMYPIFATTKALPYGIYVPGIDKYQSPYYEIFFLIQIVMAPMGCCMFIPFTNLIVAFILFGILMCKVLKHKLSNLKEVSNEKARAVIVWCVKYQLELIKFVNTMNSLTTHTYMIEFLAFGAMLCAMLFSLVIAETPAQMIIISIYMFMIFSQSVVLYYFANELYDQSLLVAIAAYECNWFDFDVETQKILKLMILRAQKPCAIMVGKVYPMNLELLQSLLNATYSYFTLLKRVYG</sequence>
<name>A0A068F7H2_CALSG</name>
<keyword evidence="8 10" id="KW-0675">Receptor</keyword>
<keyword evidence="7 10" id="KW-0472">Membrane</keyword>
<evidence type="ECO:0000256" key="8">
    <source>
        <dbReference type="ARBA" id="ARBA00023170"/>
    </source>
</evidence>
<evidence type="ECO:0000256" key="7">
    <source>
        <dbReference type="ARBA" id="ARBA00023136"/>
    </source>
</evidence>
<evidence type="ECO:0000256" key="6">
    <source>
        <dbReference type="ARBA" id="ARBA00022989"/>
    </source>
</evidence>
<evidence type="ECO:0000256" key="9">
    <source>
        <dbReference type="ARBA" id="ARBA00023224"/>
    </source>
</evidence>
<dbReference type="PANTHER" id="PTHR21137">
    <property type="entry name" value="ODORANT RECEPTOR"/>
    <property type="match status" value="1"/>
</dbReference>
<dbReference type="EMBL" id="KJ702053">
    <property type="protein sequence ID" value="AID61207.1"/>
    <property type="molecule type" value="mRNA"/>
</dbReference>
<evidence type="ECO:0000313" key="11">
    <source>
        <dbReference type="EMBL" id="AID61207.1"/>
    </source>
</evidence>
<dbReference type="GO" id="GO:0005886">
    <property type="term" value="C:plasma membrane"/>
    <property type="evidence" value="ECO:0007669"/>
    <property type="project" value="UniProtKB-SubCell"/>
</dbReference>
<keyword evidence="9 10" id="KW-0807">Transducer</keyword>
<dbReference type="PANTHER" id="PTHR21137:SF3">
    <property type="entry name" value="ODORANT RECEPTOR 30A-RELATED"/>
    <property type="match status" value="1"/>
</dbReference>
<protein>
    <recommendedName>
        <fullName evidence="10">Odorant receptor</fullName>
    </recommendedName>
</protein>
<feature type="transmembrane region" description="Helical" evidence="10">
    <location>
        <begin position="120"/>
        <end position="144"/>
    </location>
</feature>
<comment type="subcellular location">
    <subcellularLocation>
        <location evidence="1 10">Cell membrane</location>
        <topology evidence="1 10">Multi-pass membrane protein</topology>
    </subcellularLocation>
</comment>
<dbReference type="GO" id="GO:0005549">
    <property type="term" value="F:odorant binding"/>
    <property type="evidence" value="ECO:0007669"/>
    <property type="project" value="InterPro"/>
</dbReference>
<dbReference type="GO" id="GO:0007165">
    <property type="term" value="P:signal transduction"/>
    <property type="evidence" value="ECO:0007669"/>
    <property type="project" value="UniProtKB-KW"/>
</dbReference>
<feature type="transmembrane region" description="Helical" evidence="10">
    <location>
        <begin position="277"/>
        <end position="297"/>
    </location>
</feature>
<comment type="caution">
    <text evidence="10">Lacks conserved residue(s) required for the propagation of feature annotation.</text>
</comment>
<organism evidence="11">
    <name type="scientific">Calliphora stygia</name>
    <name type="common">Common brown blowfly</name>
    <dbReference type="NCBI Taxonomy" id="145453"/>
    <lineage>
        <taxon>Eukaryota</taxon>
        <taxon>Metazoa</taxon>
        <taxon>Ecdysozoa</taxon>
        <taxon>Arthropoda</taxon>
        <taxon>Hexapoda</taxon>
        <taxon>Insecta</taxon>
        <taxon>Pterygota</taxon>
        <taxon>Neoptera</taxon>
        <taxon>Endopterygota</taxon>
        <taxon>Diptera</taxon>
        <taxon>Brachycera</taxon>
        <taxon>Muscomorpha</taxon>
        <taxon>Oestroidea</taxon>
        <taxon>Calliphoridae</taxon>
        <taxon>Calliphorinae</taxon>
        <taxon>Calliphora</taxon>
    </lineage>
</organism>
<feature type="transmembrane region" description="Helical" evidence="10">
    <location>
        <begin position="169"/>
        <end position="202"/>
    </location>
</feature>
<feature type="transmembrane region" description="Helical" evidence="10">
    <location>
        <begin position="250"/>
        <end position="271"/>
    </location>
</feature>
<gene>
    <name evidence="11" type="primary">OR30a.1</name>
</gene>
<keyword evidence="4 10" id="KW-0812">Transmembrane</keyword>
<comment type="similarity">
    <text evidence="10">Belongs to the insect chemoreceptor superfamily. Heteromeric odorant receptor channel (TC 1.A.69) family.</text>
</comment>
<evidence type="ECO:0000256" key="5">
    <source>
        <dbReference type="ARBA" id="ARBA00022725"/>
    </source>
</evidence>
<keyword evidence="6 10" id="KW-1133">Transmembrane helix</keyword>
<keyword evidence="2" id="KW-1003">Cell membrane</keyword>
<evidence type="ECO:0000256" key="3">
    <source>
        <dbReference type="ARBA" id="ARBA00022606"/>
    </source>
</evidence>
<evidence type="ECO:0000256" key="2">
    <source>
        <dbReference type="ARBA" id="ARBA00022475"/>
    </source>
</evidence>
<dbReference type="InterPro" id="IPR004117">
    <property type="entry name" value="7tm6_olfct_rcpt"/>
</dbReference>
<evidence type="ECO:0000256" key="4">
    <source>
        <dbReference type="ARBA" id="ARBA00022692"/>
    </source>
</evidence>
<dbReference type="Pfam" id="PF02949">
    <property type="entry name" value="7tm_6"/>
    <property type="match status" value="1"/>
</dbReference>
<reference evidence="11" key="1">
    <citation type="journal article" date="2015" name="BMC Genomics">
        <title>Chemosensory genes identified in the antennal transcriptome of the blowfly Calliphora stygia.</title>
        <authorList>
            <person name="Leitch O.J."/>
            <person name="Papanicolaou A."/>
            <person name="Lennard C."/>
            <person name="Kirkbride K.P."/>
            <person name="Anderson A."/>
        </authorList>
    </citation>
    <scope>NUCLEOTIDE SEQUENCE</scope>
</reference>
<proteinExistence type="evidence at transcript level"/>